<dbReference type="AlphaFoldDB" id="A0A8T3AJU8"/>
<proteinExistence type="predicted"/>
<dbReference type="EMBL" id="JAGYWB010000017">
    <property type="protein sequence ID" value="KAI0494505.1"/>
    <property type="molecule type" value="Genomic_DNA"/>
</dbReference>
<comment type="caution">
    <text evidence="1">The sequence shown here is derived from an EMBL/GenBank/DDBJ whole genome shotgun (WGS) entry which is preliminary data.</text>
</comment>
<evidence type="ECO:0000313" key="1">
    <source>
        <dbReference type="EMBL" id="KAI0494505.1"/>
    </source>
</evidence>
<accession>A0A8T3AJU8</accession>
<keyword evidence="2" id="KW-1185">Reference proteome</keyword>
<reference evidence="1" key="1">
    <citation type="journal article" date="2022" name="Front. Genet.">
        <title>Chromosome-Scale Assembly of the Dendrobium nobile Genome Provides Insights Into the Molecular Mechanism of the Biosynthesis of the Medicinal Active Ingredient of Dendrobium.</title>
        <authorList>
            <person name="Xu Q."/>
            <person name="Niu S.-C."/>
            <person name="Li K.-L."/>
            <person name="Zheng P.-J."/>
            <person name="Zhang X.-J."/>
            <person name="Jia Y."/>
            <person name="Liu Y."/>
            <person name="Niu Y.-X."/>
            <person name="Yu L.-H."/>
            <person name="Chen D.-F."/>
            <person name="Zhang G.-Q."/>
        </authorList>
    </citation>
    <scope>NUCLEOTIDE SEQUENCE</scope>
    <source>
        <tissue evidence="1">Leaf</tissue>
    </source>
</reference>
<organism evidence="1 2">
    <name type="scientific">Dendrobium nobile</name>
    <name type="common">Orchid</name>
    <dbReference type="NCBI Taxonomy" id="94219"/>
    <lineage>
        <taxon>Eukaryota</taxon>
        <taxon>Viridiplantae</taxon>
        <taxon>Streptophyta</taxon>
        <taxon>Embryophyta</taxon>
        <taxon>Tracheophyta</taxon>
        <taxon>Spermatophyta</taxon>
        <taxon>Magnoliopsida</taxon>
        <taxon>Liliopsida</taxon>
        <taxon>Asparagales</taxon>
        <taxon>Orchidaceae</taxon>
        <taxon>Epidendroideae</taxon>
        <taxon>Malaxideae</taxon>
        <taxon>Dendrobiinae</taxon>
        <taxon>Dendrobium</taxon>
    </lineage>
</organism>
<gene>
    <name evidence="1" type="ORF">KFK09_024643</name>
</gene>
<dbReference type="Proteomes" id="UP000829196">
    <property type="component" value="Unassembled WGS sequence"/>
</dbReference>
<name>A0A8T3AJU8_DENNO</name>
<evidence type="ECO:0000313" key="2">
    <source>
        <dbReference type="Proteomes" id="UP000829196"/>
    </source>
</evidence>
<sequence length="104" mass="12636">MDNTDYPAKVKFKESNKVEALNQRSRCGFYLRMRMMRVVDNWGKRWNNPHDQTHKMLKLLANNIDEEASSNNWHYKINKAIKWPIMMRTRVENPKRHPKEDISY</sequence>
<protein>
    <submittedName>
        <fullName evidence="1">Uncharacterized protein</fullName>
    </submittedName>
</protein>